<sequence length="110" mass="12379">MFNRQLKLNVELVHYDRRVMVRCETQLMAERFNLATCADSRLNTLKGEAGPLAERKSPELHLVCCTCPGPNSPARRDVRVGVGHVEDIISSLPIRTGPNVFLIFVCRAFL</sequence>
<proteinExistence type="predicted"/>
<organism evidence="1 2">
    <name type="scientific">Coccidioides immitis RMSCC 2394</name>
    <dbReference type="NCBI Taxonomy" id="404692"/>
    <lineage>
        <taxon>Eukaryota</taxon>
        <taxon>Fungi</taxon>
        <taxon>Dikarya</taxon>
        <taxon>Ascomycota</taxon>
        <taxon>Pezizomycotina</taxon>
        <taxon>Eurotiomycetes</taxon>
        <taxon>Eurotiomycetidae</taxon>
        <taxon>Onygenales</taxon>
        <taxon>Onygenaceae</taxon>
        <taxon>Coccidioides</taxon>
    </lineage>
</organism>
<dbReference type="AlphaFoldDB" id="A0A0J6Y971"/>
<name>A0A0J6Y971_COCIT</name>
<evidence type="ECO:0000313" key="2">
    <source>
        <dbReference type="Proteomes" id="UP000054565"/>
    </source>
</evidence>
<dbReference type="EMBL" id="DS028094">
    <property type="protein sequence ID" value="KMP04285.1"/>
    <property type="molecule type" value="Genomic_DNA"/>
</dbReference>
<dbReference type="Proteomes" id="UP000054565">
    <property type="component" value="Unassembled WGS sequence"/>
</dbReference>
<reference evidence="2" key="1">
    <citation type="journal article" date="2010" name="Genome Res.">
        <title>Population genomic sequencing of Coccidioides fungi reveals recent hybridization and transposon control.</title>
        <authorList>
            <person name="Neafsey D.E."/>
            <person name="Barker B.M."/>
            <person name="Sharpton T.J."/>
            <person name="Stajich J.E."/>
            <person name="Park D.J."/>
            <person name="Whiston E."/>
            <person name="Hung C.-Y."/>
            <person name="McMahan C."/>
            <person name="White J."/>
            <person name="Sykes S."/>
            <person name="Heiman D."/>
            <person name="Young S."/>
            <person name="Zeng Q."/>
            <person name="Abouelleil A."/>
            <person name="Aftuck L."/>
            <person name="Bessette D."/>
            <person name="Brown A."/>
            <person name="FitzGerald M."/>
            <person name="Lui A."/>
            <person name="Macdonald J.P."/>
            <person name="Priest M."/>
            <person name="Orbach M.J."/>
            <person name="Galgiani J.N."/>
            <person name="Kirkland T.N."/>
            <person name="Cole G.T."/>
            <person name="Birren B.W."/>
            <person name="Henn M.R."/>
            <person name="Taylor J.W."/>
            <person name="Rounsley S.D."/>
        </authorList>
    </citation>
    <scope>NUCLEOTIDE SEQUENCE [LARGE SCALE GENOMIC DNA]</scope>
    <source>
        <strain evidence="2">RMSCC 2394</strain>
    </source>
</reference>
<accession>A0A0J6Y971</accession>
<evidence type="ECO:0000313" key="1">
    <source>
        <dbReference type="EMBL" id="KMP04285.1"/>
    </source>
</evidence>
<gene>
    <name evidence="1" type="ORF">CIRG_03976</name>
</gene>
<protein>
    <submittedName>
        <fullName evidence="1">Uncharacterized protein</fullName>
    </submittedName>
</protein>